<name>A0A2I0IJU6_PUNGR</name>
<evidence type="ECO:0000259" key="1">
    <source>
        <dbReference type="PROSITE" id="PS50878"/>
    </source>
</evidence>
<dbReference type="Pfam" id="PF00078">
    <property type="entry name" value="RVT_1"/>
    <property type="match status" value="1"/>
</dbReference>
<dbReference type="InterPro" id="IPR052343">
    <property type="entry name" value="Retrotransposon-Effector_Assoc"/>
</dbReference>
<gene>
    <name evidence="2" type="ORF">CRG98_035362</name>
</gene>
<dbReference type="InterPro" id="IPR000477">
    <property type="entry name" value="RT_dom"/>
</dbReference>
<reference evidence="2 3" key="1">
    <citation type="submission" date="2017-11" db="EMBL/GenBank/DDBJ databases">
        <title>De-novo sequencing of pomegranate (Punica granatum L.) genome.</title>
        <authorList>
            <person name="Akparov Z."/>
            <person name="Amiraslanov A."/>
            <person name="Hajiyeva S."/>
            <person name="Abbasov M."/>
            <person name="Kaur K."/>
            <person name="Hamwieh A."/>
            <person name="Solovyev V."/>
            <person name="Salamov A."/>
            <person name="Braich B."/>
            <person name="Kosarev P."/>
            <person name="Mahmoud A."/>
            <person name="Hajiyev E."/>
            <person name="Babayeva S."/>
            <person name="Izzatullayeva V."/>
            <person name="Mammadov A."/>
            <person name="Mammadov A."/>
            <person name="Sharifova S."/>
            <person name="Ojaghi J."/>
            <person name="Eynullazada K."/>
            <person name="Bayramov B."/>
            <person name="Abdulazimova A."/>
            <person name="Shahmuradov I."/>
        </authorList>
    </citation>
    <scope>NUCLEOTIDE SEQUENCE [LARGE SCALE GENOMIC DNA]</scope>
    <source>
        <strain evidence="3">cv. AG2017</strain>
        <tissue evidence="2">Leaf</tissue>
    </source>
</reference>
<feature type="domain" description="Reverse transcriptase" evidence="1">
    <location>
        <begin position="78"/>
        <end position="356"/>
    </location>
</feature>
<evidence type="ECO:0000313" key="2">
    <source>
        <dbReference type="EMBL" id="PKI44288.1"/>
    </source>
</evidence>
<dbReference type="CDD" id="cd01650">
    <property type="entry name" value="RT_nLTR_like"/>
    <property type="match status" value="1"/>
</dbReference>
<dbReference type="STRING" id="22663.A0A2I0IJU6"/>
<dbReference type="PANTHER" id="PTHR46890">
    <property type="entry name" value="NON-LTR RETROLELEMENT REVERSE TRANSCRIPTASE-LIKE PROTEIN-RELATED"/>
    <property type="match status" value="1"/>
</dbReference>
<dbReference type="AlphaFoldDB" id="A0A2I0IJU6"/>
<sequence length="398" mass="45177">MALVGRVWTKAQEGTPMEVLYKKLRILKIHLKDFNRTEFGNVHTQEMTNHQGPDGYTAYFYKHAWPIVQKDFINVVQHFLSSGKLRREVNSTIIALVPKKEKADCMRDFRPISCCNVVYKCISKVLANRLKEVLLDIISLNQTAFVQGRKILDNVLLAHKLVRNYHRQGVSPRCTIKIDLMKAFDSLSWEFILNSLEALDFPPCFLWWIKGCITSPYFSVAINETLAGYFLGKRGVRQGDPISPYLFVIAMEVFSHIMDSTAAKGKVGYHPRCKSLQLTHLCFADDLLLFTNASKESIIAILDVLNTFYHWSGLKLNPEKSEIFTGGIIGDSISELVTCSGFKRGLLPVRYFGLPLVSGKLSSKNCEALTKRIVKRIKSWYVQYLSYTGSAVDQLCAL</sequence>
<comment type="caution">
    <text evidence="2">The sequence shown here is derived from an EMBL/GenBank/DDBJ whole genome shotgun (WGS) entry which is preliminary data.</text>
</comment>
<protein>
    <recommendedName>
        <fullName evidence="1">Reverse transcriptase domain-containing protein</fullName>
    </recommendedName>
</protein>
<accession>A0A2I0IJU6</accession>
<organism evidence="2 3">
    <name type="scientific">Punica granatum</name>
    <name type="common">Pomegranate</name>
    <dbReference type="NCBI Taxonomy" id="22663"/>
    <lineage>
        <taxon>Eukaryota</taxon>
        <taxon>Viridiplantae</taxon>
        <taxon>Streptophyta</taxon>
        <taxon>Embryophyta</taxon>
        <taxon>Tracheophyta</taxon>
        <taxon>Spermatophyta</taxon>
        <taxon>Magnoliopsida</taxon>
        <taxon>eudicotyledons</taxon>
        <taxon>Gunneridae</taxon>
        <taxon>Pentapetalae</taxon>
        <taxon>rosids</taxon>
        <taxon>malvids</taxon>
        <taxon>Myrtales</taxon>
        <taxon>Lythraceae</taxon>
        <taxon>Punica</taxon>
    </lineage>
</organism>
<dbReference type="EMBL" id="PGOL01002924">
    <property type="protein sequence ID" value="PKI44288.1"/>
    <property type="molecule type" value="Genomic_DNA"/>
</dbReference>
<dbReference type="InterPro" id="IPR043502">
    <property type="entry name" value="DNA/RNA_pol_sf"/>
</dbReference>
<proteinExistence type="predicted"/>
<evidence type="ECO:0000313" key="3">
    <source>
        <dbReference type="Proteomes" id="UP000233551"/>
    </source>
</evidence>
<dbReference type="PROSITE" id="PS50878">
    <property type="entry name" value="RT_POL"/>
    <property type="match status" value="1"/>
</dbReference>
<dbReference type="SUPFAM" id="SSF56672">
    <property type="entry name" value="DNA/RNA polymerases"/>
    <property type="match status" value="1"/>
</dbReference>
<dbReference type="PANTHER" id="PTHR46890:SF48">
    <property type="entry name" value="RNA-DIRECTED DNA POLYMERASE"/>
    <property type="match status" value="1"/>
</dbReference>
<keyword evidence="3" id="KW-1185">Reference proteome</keyword>
<dbReference type="Proteomes" id="UP000233551">
    <property type="component" value="Unassembled WGS sequence"/>
</dbReference>